<dbReference type="Pfam" id="PF05163">
    <property type="entry name" value="DinB"/>
    <property type="match status" value="1"/>
</dbReference>
<dbReference type="InterPro" id="IPR007837">
    <property type="entry name" value="DinB"/>
</dbReference>
<dbReference type="InterPro" id="IPR034660">
    <property type="entry name" value="DinB/YfiT-like"/>
</dbReference>
<name>A0ABU9VK90_9BACI</name>
<dbReference type="SUPFAM" id="SSF109854">
    <property type="entry name" value="DinB/YfiT-like putative metalloenzymes"/>
    <property type="match status" value="1"/>
</dbReference>
<sequence>MFRTKADFLEEWTREKQLTLQVLESVTDEKLDQAIVEGHSSLGWLGWHLTTTIPFFASIADVANVGKPSSTVPNDAKTIVNTYKEFSQNLLDQVEHTWTDDSFTDMVDFFGTESPKGAVLRMLVSHQGHHRGQMTVLLRQAGLNVPGVYGPTIEQQS</sequence>
<keyword evidence="4" id="KW-1185">Reference proteome</keyword>
<organism evidence="3 4">
    <name type="scientific">Alkalicoccobacillus gibsonii</name>
    <dbReference type="NCBI Taxonomy" id="79881"/>
    <lineage>
        <taxon>Bacteria</taxon>
        <taxon>Bacillati</taxon>
        <taxon>Bacillota</taxon>
        <taxon>Bacilli</taxon>
        <taxon>Bacillales</taxon>
        <taxon>Bacillaceae</taxon>
        <taxon>Alkalicoccobacillus</taxon>
    </lineage>
</organism>
<evidence type="ECO:0000256" key="1">
    <source>
        <dbReference type="ARBA" id="ARBA00008635"/>
    </source>
</evidence>
<reference evidence="3 4" key="1">
    <citation type="submission" date="2024-03" db="EMBL/GenBank/DDBJ databases">
        <title>Bacilli Hybrid Assemblies.</title>
        <authorList>
            <person name="Kovac J."/>
        </authorList>
    </citation>
    <scope>NUCLEOTIDE SEQUENCE [LARGE SCALE GENOMIC DNA]</scope>
    <source>
        <strain evidence="3 4">FSL R7-0666</strain>
    </source>
</reference>
<accession>A0ABU9VK90</accession>
<protein>
    <submittedName>
        <fullName evidence="3">DinB family protein</fullName>
    </submittedName>
</protein>
<comment type="similarity">
    <text evidence="1">Belongs to the DinB family.</text>
</comment>
<proteinExistence type="inferred from homology"/>
<dbReference type="Gene3D" id="1.20.120.450">
    <property type="entry name" value="dinb family like domain"/>
    <property type="match status" value="1"/>
</dbReference>
<evidence type="ECO:0000256" key="2">
    <source>
        <dbReference type="ARBA" id="ARBA00022723"/>
    </source>
</evidence>
<keyword evidence="2" id="KW-0479">Metal-binding</keyword>
<dbReference type="EMBL" id="JBCITK010000001">
    <property type="protein sequence ID" value="MEN0644248.1"/>
    <property type="molecule type" value="Genomic_DNA"/>
</dbReference>
<dbReference type="Proteomes" id="UP001418796">
    <property type="component" value="Unassembled WGS sequence"/>
</dbReference>
<gene>
    <name evidence="3" type="ORF">MKY91_13935</name>
</gene>
<evidence type="ECO:0000313" key="4">
    <source>
        <dbReference type="Proteomes" id="UP001418796"/>
    </source>
</evidence>
<comment type="caution">
    <text evidence="3">The sequence shown here is derived from an EMBL/GenBank/DDBJ whole genome shotgun (WGS) entry which is preliminary data.</text>
</comment>
<evidence type="ECO:0000313" key="3">
    <source>
        <dbReference type="EMBL" id="MEN0644248.1"/>
    </source>
</evidence>
<dbReference type="RefSeq" id="WP_343130984.1">
    <property type="nucleotide sequence ID" value="NZ_JBCITK010000001.1"/>
</dbReference>